<keyword evidence="7" id="KW-0106">Calcium</keyword>
<feature type="binding site" evidence="8">
    <location>
        <position position="115"/>
    </location>
    <ligand>
        <name>Zn(2+)</name>
        <dbReference type="ChEBI" id="CHEBI:29105"/>
        <note>catalytic</note>
    </ligand>
</feature>
<dbReference type="GO" id="GO:0016811">
    <property type="term" value="F:hydrolase activity, acting on carbon-nitrogen (but not peptide) bonds, in linear amides"/>
    <property type="evidence" value="ECO:0007669"/>
    <property type="project" value="InterPro"/>
</dbReference>
<evidence type="ECO:0000256" key="4">
    <source>
        <dbReference type="ARBA" id="ARBA00022801"/>
    </source>
</evidence>
<keyword evidence="6 9" id="KW-0472">Membrane</keyword>
<evidence type="ECO:0000256" key="9">
    <source>
        <dbReference type="SAM" id="Phobius"/>
    </source>
</evidence>
<protein>
    <submittedName>
        <fullName evidence="10">Alkaline dihydroceramidase</fullName>
    </submittedName>
</protein>
<comment type="cofactor">
    <cofactor evidence="8">
        <name>Zn(2+)</name>
        <dbReference type="ChEBI" id="CHEBI:29105"/>
    </cofactor>
</comment>
<evidence type="ECO:0000313" key="10">
    <source>
        <dbReference type="EMBL" id="EFA80388.1"/>
    </source>
</evidence>
<feature type="transmembrane region" description="Helical" evidence="9">
    <location>
        <begin position="166"/>
        <end position="185"/>
    </location>
</feature>
<feature type="binding site" evidence="7">
    <location>
        <position position="42"/>
    </location>
    <ligand>
        <name>Ca(2+)</name>
        <dbReference type="ChEBI" id="CHEBI:29108"/>
    </ligand>
</feature>
<proteinExistence type="inferred from homology"/>
<comment type="caution">
    <text evidence="10">The sequence shown here is derived from an EMBL/GenBank/DDBJ whole genome shotgun (WGS) entry which is preliminary data.</text>
</comment>
<feature type="transmembrane region" description="Helical" evidence="9">
    <location>
        <begin position="227"/>
        <end position="246"/>
    </location>
</feature>
<reference evidence="10 11" key="1">
    <citation type="journal article" date="2011" name="Genome Res.">
        <title>Phylogeny-wide analysis of social amoeba genomes highlights ancient origins for complex intercellular communication.</title>
        <authorList>
            <person name="Heidel A.J."/>
            <person name="Lawal H.M."/>
            <person name="Felder M."/>
            <person name="Schilde C."/>
            <person name="Helps N.R."/>
            <person name="Tunggal B."/>
            <person name="Rivero F."/>
            <person name="John U."/>
            <person name="Schleicher M."/>
            <person name="Eichinger L."/>
            <person name="Platzer M."/>
            <person name="Noegel A.A."/>
            <person name="Schaap P."/>
            <person name="Gloeckner G."/>
        </authorList>
    </citation>
    <scope>NUCLEOTIDE SEQUENCE [LARGE SCALE GENOMIC DNA]</scope>
    <source>
        <strain evidence="11">ATCC 26659 / Pp 5 / PN500</strain>
    </source>
</reference>
<name>D3BEQ7_HETP5</name>
<feature type="binding site" evidence="7">
    <location>
        <position position="40"/>
    </location>
    <ligand>
        <name>Ca(2+)</name>
        <dbReference type="ChEBI" id="CHEBI:29108"/>
    </ligand>
</feature>
<evidence type="ECO:0000256" key="2">
    <source>
        <dbReference type="ARBA" id="ARBA00009780"/>
    </source>
</evidence>
<sequence>MLLLDMMSAPNAQFETLAPVQPNTANYYWGKPTSSIDWCEPNYVKSPYICEFYNTLSSLVITFYALYGMYLTNCTSFSGHNTYHLKVLASLGLKGRLNLGLFSLAIVGIGSAAFHATLLYQNQLFDELPMIITSLIMLYILVTVGEDANKRGYQGGILGNSWMRHAMPYFLTAYGLIVSVWIIVIRDQPKILQVSYGALVVYIIFHSFYIIKRKNIGVFSDRKSPDVYLYIYAFIAFAVGYACWVIERQFCVDGYVIYGVQLHALWHIATGLGVFVWIQFLICSLLEAKYYSVSLQHFIGIPSVYADPKRAE</sequence>
<dbReference type="Proteomes" id="UP000001396">
    <property type="component" value="Unassembled WGS sequence"/>
</dbReference>
<evidence type="ECO:0000256" key="1">
    <source>
        <dbReference type="ARBA" id="ARBA00004141"/>
    </source>
</evidence>
<evidence type="ECO:0000256" key="7">
    <source>
        <dbReference type="PIRSR" id="PIRSR608901-1"/>
    </source>
</evidence>
<dbReference type="RefSeq" id="XP_020432508.1">
    <property type="nucleotide sequence ID" value="XM_020578060.1"/>
</dbReference>
<comment type="subcellular location">
    <subcellularLocation>
        <location evidence="1">Membrane</location>
        <topology evidence="1">Multi-pass membrane protein</topology>
    </subcellularLocation>
</comment>
<evidence type="ECO:0000256" key="6">
    <source>
        <dbReference type="ARBA" id="ARBA00023136"/>
    </source>
</evidence>
<evidence type="ECO:0000313" key="11">
    <source>
        <dbReference type="Proteomes" id="UP000001396"/>
    </source>
</evidence>
<dbReference type="PANTHER" id="PTHR46187">
    <property type="entry name" value="ALKALINE CERAMIDASE 3"/>
    <property type="match status" value="1"/>
</dbReference>
<feature type="binding site" evidence="7">
    <location>
        <position position="38"/>
    </location>
    <ligand>
        <name>Ca(2+)</name>
        <dbReference type="ChEBI" id="CHEBI:29108"/>
    </ligand>
</feature>
<keyword evidence="8" id="KW-0862">Zinc</keyword>
<feature type="binding site" evidence="7">
    <location>
        <position position="37"/>
    </location>
    <ligand>
        <name>Ca(2+)</name>
        <dbReference type="ChEBI" id="CHEBI:29108"/>
    </ligand>
</feature>
<dbReference type="GeneID" id="31362703"/>
<feature type="transmembrane region" description="Helical" evidence="9">
    <location>
        <begin position="97"/>
        <end position="116"/>
    </location>
</feature>
<dbReference type="GO" id="GO:0005789">
    <property type="term" value="C:endoplasmic reticulum membrane"/>
    <property type="evidence" value="ECO:0007669"/>
    <property type="project" value="TreeGrafter"/>
</dbReference>
<dbReference type="PANTHER" id="PTHR46187:SF3">
    <property type="entry name" value="ALKALINE CERAMIDASE 3"/>
    <property type="match status" value="1"/>
</dbReference>
<feature type="transmembrane region" description="Helical" evidence="9">
    <location>
        <begin position="128"/>
        <end position="145"/>
    </location>
</feature>
<keyword evidence="11" id="KW-1185">Reference proteome</keyword>
<keyword evidence="7" id="KW-0479">Metal-binding</keyword>
<dbReference type="InParanoid" id="D3BEQ7"/>
<feature type="transmembrane region" description="Helical" evidence="9">
    <location>
        <begin position="266"/>
        <end position="286"/>
    </location>
</feature>
<dbReference type="AlphaFoldDB" id="D3BEQ7"/>
<evidence type="ECO:0000256" key="3">
    <source>
        <dbReference type="ARBA" id="ARBA00022692"/>
    </source>
</evidence>
<dbReference type="GO" id="GO:0006672">
    <property type="term" value="P:ceramide metabolic process"/>
    <property type="evidence" value="ECO:0007669"/>
    <property type="project" value="InterPro"/>
</dbReference>
<dbReference type="OMA" id="SIDWCEL"/>
<keyword evidence="4" id="KW-0378">Hydrolase</keyword>
<dbReference type="FunCoup" id="D3BEQ7">
    <property type="interactions" value="207"/>
</dbReference>
<gene>
    <name evidence="10" type="primary">dcd3A</name>
    <name evidence="10" type="ORF">PPL_07222</name>
</gene>
<dbReference type="STRING" id="670386.D3BEQ7"/>
<accession>D3BEQ7</accession>
<keyword evidence="5 9" id="KW-1133">Transmembrane helix</keyword>
<dbReference type="Pfam" id="PF05875">
    <property type="entry name" value="Ceramidase"/>
    <property type="match status" value="1"/>
</dbReference>
<feature type="binding site" evidence="8">
    <location>
        <position position="263"/>
    </location>
    <ligand>
        <name>Zn(2+)</name>
        <dbReference type="ChEBI" id="CHEBI:29105"/>
        <note>catalytic</note>
    </ligand>
</feature>
<dbReference type="GO" id="GO:0046872">
    <property type="term" value="F:metal ion binding"/>
    <property type="evidence" value="ECO:0007669"/>
    <property type="project" value="UniProtKB-KW"/>
</dbReference>
<feature type="transmembrane region" description="Helical" evidence="9">
    <location>
        <begin position="191"/>
        <end position="211"/>
    </location>
</feature>
<feature type="binding site" evidence="8">
    <location>
        <position position="267"/>
    </location>
    <ligand>
        <name>Zn(2+)</name>
        <dbReference type="ChEBI" id="CHEBI:29105"/>
        <note>catalytic</note>
    </ligand>
</feature>
<dbReference type="InterPro" id="IPR008901">
    <property type="entry name" value="ACER"/>
</dbReference>
<evidence type="ECO:0000256" key="8">
    <source>
        <dbReference type="PIRSR" id="PIRSR608901-2"/>
    </source>
</evidence>
<dbReference type="EMBL" id="ADBJ01000031">
    <property type="protein sequence ID" value="EFA80388.1"/>
    <property type="molecule type" value="Genomic_DNA"/>
</dbReference>
<evidence type="ECO:0000256" key="5">
    <source>
        <dbReference type="ARBA" id="ARBA00022989"/>
    </source>
</evidence>
<feature type="binding site" evidence="7">
    <location>
        <position position="51"/>
    </location>
    <ligand>
        <name>Ca(2+)</name>
        <dbReference type="ChEBI" id="CHEBI:29108"/>
    </ligand>
</feature>
<keyword evidence="3 9" id="KW-0812">Transmembrane</keyword>
<organism evidence="10 11">
    <name type="scientific">Heterostelium pallidum (strain ATCC 26659 / Pp 5 / PN500)</name>
    <name type="common">Cellular slime mold</name>
    <name type="synonym">Polysphondylium pallidum</name>
    <dbReference type="NCBI Taxonomy" id="670386"/>
    <lineage>
        <taxon>Eukaryota</taxon>
        <taxon>Amoebozoa</taxon>
        <taxon>Evosea</taxon>
        <taxon>Eumycetozoa</taxon>
        <taxon>Dictyostelia</taxon>
        <taxon>Acytosteliales</taxon>
        <taxon>Acytosteliaceae</taxon>
        <taxon>Heterostelium</taxon>
    </lineage>
</organism>
<comment type="similarity">
    <text evidence="2">Belongs to the alkaline ceramidase family.</text>
</comment>
<feature type="transmembrane region" description="Helical" evidence="9">
    <location>
        <begin position="52"/>
        <end position="76"/>
    </location>
</feature>